<dbReference type="EMBL" id="AVOT02020897">
    <property type="protein sequence ID" value="MBW0509351.1"/>
    <property type="molecule type" value="Genomic_DNA"/>
</dbReference>
<dbReference type="Proteomes" id="UP000765509">
    <property type="component" value="Unassembled WGS sequence"/>
</dbReference>
<evidence type="ECO:0000313" key="2">
    <source>
        <dbReference type="EMBL" id="MBW0509351.1"/>
    </source>
</evidence>
<keyword evidence="3" id="KW-1185">Reference proteome</keyword>
<proteinExistence type="predicted"/>
<sequence length="114" mass="13553">MLPQIHKGVKYSWNILKNSQIVRYSNGWNSLSSKPQLQKIKKYDAKKREARKEYAPVASTRNPQVSQPAPERKKNKKNNWRKPYYLGYRTPRIQKDAMDNVLNIARNLMEFMDQ</sequence>
<gene>
    <name evidence="2" type="ORF">O181_049066</name>
</gene>
<organism evidence="2 3">
    <name type="scientific">Austropuccinia psidii MF-1</name>
    <dbReference type="NCBI Taxonomy" id="1389203"/>
    <lineage>
        <taxon>Eukaryota</taxon>
        <taxon>Fungi</taxon>
        <taxon>Dikarya</taxon>
        <taxon>Basidiomycota</taxon>
        <taxon>Pucciniomycotina</taxon>
        <taxon>Pucciniomycetes</taxon>
        <taxon>Pucciniales</taxon>
        <taxon>Sphaerophragmiaceae</taxon>
        <taxon>Austropuccinia</taxon>
    </lineage>
</organism>
<accession>A0A9Q3HL05</accession>
<comment type="caution">
    <text evidence="2">The sequence shown here is derived from an EMBL/GenBank/DDBJ whole genome shotgun (WGS) entry which is preliminary data.</text>
</comment>
<protein>
    <submittedName>
        <fullName evidence="2">Uncharacterized protein</fullName>
    </submittedName>
</protein>
<reference evidence="2" key="1">
    <citation type="submission" date="2021-03" db="EMBL/GenBank/DDBJ databases">
        <title>Draft genome sequence of rust myrtle Austropuccinia psidii MF-1, a brazilian biotype.</title>
        <authorList>
            <person name="Quecine M.C."/>
            <person name="Pachon D.M.R."/>
            <person name="Bonatelli M.L."/>
            <person name="Correr F.H."/>
            <person name="Franceschini L.M."/>
            <person name="Leite T.F."/>
            <person name="Margarido G.R.A."/>
            <person name="Almeida C.A."/>
            <person name="Ferrarezi J.A."/>
            <person name="Labate C.A."/>
        </authorList>
    </citation>
    <scope>NUCLEOTIDE SEQUENCE</scope>
    <source>
        <strain evidence="2">MF-1</strain>
    </source>
</reference>
<name>A0A9Q3HL05_9BASI</name>
<feature type="compositionally biased region" description="Basic and acidic residues" evidence="1">
    <location>
        <begin position="43"/>
        <end position="54"/>
    </location>
</feature>
<evidence type="ECO:0000313" key="3">
    <source>
        <dbReference type="Proteomes" id="UP000765509"/>
    </source>
</evidence>
<feature type="region of interest" description="Disordered" evidence="1">
    <location>
        <begin position="43"/>
        <end position="83"/>
    </location>
</feature>
<evidence type="ECO:0000256" key="1">
    <source>
        <dbReference type="SAM" id="MobiDB-lite"/>
    </source>
</evidence>
<dbReference type="AlphaFoldDB" id="A0A9Q3HL05"/>